<gene>
    <name evidence="3" type="ORF">HDE68_003346</name>
</gene>
<feature type="domain" description="Bulb-type lectin" evidence="2">
    <location>
        <begin position="178"/>
        <end position="290"/>
    </location>
</feature>
<feature type="chain" id="PRO_5030842293" description="Bulb-type lectin domain-containing protein" evidence="1">
    <location>
        <begin position="24"/>
        <end position="316"/>
    </location>
</feature>
<comment type="caution">
    <text evidence="3">The sequence shown here is derived from an EMBL/GenBank/DDBJ whole genome shotgun (WGS) entry which is preliminary data.</text>
</comment>
<dbReference type="InterPro" id="IPR036426">
    <property type="entry name" value="Bulb-type_lectin_dom_sf"/>
</dbReference>
<reference evidence="3 4" key="1">
    <citation type="submission" date="2020-08" db="EMBL/GenBank/DDBJ databases">
        <title>Genomic Encyclopedia of Type Strains, Phase IV (KMG-V): Genome sequencing to study the core and pangenomes of soil and plant-associated prokaryotes.</title>
        <authorList>
            <person name="Whitman W."/>
        </authorList>
    </citation>
    <scope>NUCLEOTIDE SEQUENCE [LARGE SCALE GENOMIC DNA]</scope>
    <source>
        <strain evidence="3 4">S3M1</strain>
    </source>
</reference>
<evidence type="ECO:0000256" key="1">
    <source>
        <dbReference type="SAM" id="SignalP"/>
    </source>
</evidence>
<name>A0A7W9DZW6_9SPHI</name>
<feature type="signal peptide" evidence="1">
    <location>
        <begin position="1"/>
        <end position="23"/>
    </location>
</feature>
<dbReference type="RefSeq" id="WP_183883309.1">
    <property type="nucleotide sequence ID" value="NZ_JACHCE010000005.1"/>
</dbReference>
<protein>
    <recommendedName>
        <fullName evidence="2">Bulb-type lectin domain-containing protein</fullName>
    </recommendedName>
</protein>
<dbReference type="Proteomes" id="UP000537204">
    <property type="component" value="Unassembled WGS sequence"/>
</dbReference>
<organism evidence="3 4">
    <name type="scientific">Pedobacter cryoconitis</name>
    <dbReference type="NCBI Taxonomy" id="188932"/>
    <lineage>
        <taxon>Bacteria</taxon>
        <taxon>Pseudomonadati</taxon>
        <taxon>Bacteroidota</taxon>
        <taxon>Sphingobacteriia</taxon>
        <taxon>Sphingobacteriales</taxon>
        <taxon>Sphingobacteriaceae</taxon>
        <taxon>Pedobacter</taxon>
    </lineage>
</organism>
<dbReference type="SUPFAM" id="SSF51110">
    <property type="entry name" value="alpha-D-mannose-specific plant lectins"/>
    <property type="match status" value="1"/>
</dbReference>
<dbReference type="EMBL" id="JACHCE010000005">
    <property type="protein sequence ID" value="MBB5637431.1"/>
    <property type="molecule type" value="Genomic_DNA"/>
</dbReference>
<evidence type="ECO:0000313" key="3">
    <source>
        <dbReference type="EMBL" id="MBB5637431.1"/>
    </source>
</evidence>
<keyword evidence="1" id="KW-0732">Signal</keyword>
<proteinExistence type="predicted"/>
<evidence type="ECO:0000313" key="4">
    <source>
        <dbReference type="Proteomes" id="UP000537204"/>
    </source>
</evidence>
<dbReference type="InterPro" id="IPR001480">
    <property type="entry name" value="Bulb-type_lectin_dom"/>
</dbReference>
<accession>A0A7W9DZW6</accession>
<sequence length="316" mass="34902">MIKYIKALLIIAAILLDYSKSNAQHVGSIENFVISAQYLNSGKIKVTKTGGFTDIKYTVTFVRSYIPGTSNFSPFDMTVGITTPANNTTLNILNQPVRVTIKDFGSTSTRLEKEFTAHIDNSLLNENQPVNLTYALNGTSTPLRAYENRSYYPIFNWTDPVTEPGGGGGNKFPENDPRYIKPNVEFIAKLGQEIARNGEYVLVFGSDGNMVLYKENPYTVLWASSTVIEGGKLFFRNDGFVCILDPQGNVKWRANGDNNNAYPNCWWILQTDGNFVGYQSYRTAADGTVTPYGAAFAATGTANGKRSSHFGRLVIL</sequence>
<dbReference type="Gene3D" id="2.90.10.30">
    <property type="match status" value="1"/>
</dbReference>
<dbReference type="PROSITE" id="PS50927">
    <property type="entry name" value="BULB_LECTIN"/>
    <property type="match status" value="1"/>
</dbReference>
<dbReference type="AlphaFoldDB" id="A0A7W9DZW6"/>
<evidence type="ECO:0000259" key="2">
    <source>
        <dbReference type="PROSITE" id="PS50927"/>
    </source>
</evidence>